<sequence length="46" mass="4952">MEWGAYGWALIASIVVLAAAAMGPAARASERFLQRDHRPADVTRPA</sequence>
<keyword evidence="1" id="KW-1133">Transmembrane helix</keyword>
<evidence type="ECO:0000313" key="2">
    <source>
        <dbReference type="EMBL" id="GAA2131268.1"/>
    </source>
</evidence>
<comment type="caution">
    <text evidence="2">The sequence shown here is derived from an EMBL/GenBank/DDBJ whole genome shotgun (WGS) entry which is preliminary data.</text>
</comment>
<evidence type="ECO:0008006" key="4">
    <source>
        <dbReference type="Google" id="ProtNLM"/>
    </source>
</evidence>
<dbReference type="RefSeq" id="WP_344305072.1">
    <property type="nucleotide sequence ID" value="NZ_BAAAQQ010000013.1"/>
</dbReference>
<feature type="transmembrane region" description="Helical" evidence="1">
    <location>
        <begin position="6"/>
        <end position="26"/>
    </location>
</feature>
<gene>
    <name evidence="2" type="ORF">GCM10009843_34640</name>
</gene>
<organism evidence="2 3">
    <name type="scientific">Nocardioides bigeumensis</name>
    <dbReference type="NCBI Taxonomy" id="433657"/>
    <lineage>
        <taxon>Bacteria</taxon>
        <taxon>Bacillati</taxon>
        <taxon>Actinomycetota</taxon>
        <taxon>Actinomycetes</taxon>
        <taxon>Propionibacteriales</taxon>
        <taxon>Nocardioidaceae</taxon>
        <taxon>Nocardioides</taxon>
    </lineage>
</organism>
<evidence type="ECO:0000313" key="3">
    <source>
        <dbReference type="Proteomes" id="UP001500575"/>
    </source>
</evidence>
<name>A0ABP5KE92_9ACTN</name>
<keyword evidence="1" id="KW-0812">Transmembrane</keyword>
<keyword evidence="1" id="KW-0472">Membrane</keyword>
<dbReference type="Proteomes" id="UP001500575">
    <property type="component" value="Unassembled WGS sequence"/>
</dbReference>
<keyword evidence="3" id="KW-1185">Reference proteome</keyword>
<dbReference type="EMBL" id="BAAAQQ010000013">
    <property type="protein sequence ID" value="GAA2131268.1"/>
    <property type="molecule type" value="Genomic_DNA"/>
</dbReference>
<evidence type="ECO:0000256" key="1">
    <source>
        <dbReference type="SAM" id="Phobius"/>
    </source>
</evidence>
<protein>
    <recommendedName>
        <fullName evidence="4">Heme exporter protein D</fullName>
    </recommendedName>
</protein>
<accession>A0ABP5KE92</accession>
<reference evidence="3" key="1">
    <citation type="journal article" date="2019" name="Int. J. Syst. Evol. Microbiol.">
        <title>The Global Catalogue of Microorganisms (GCM) 10K type strain sequencing project: providing services to taxonomists for standard genome sequencing and annotation.</title>
        <authorList>
            <consortium name="The Broad Institute Genomics Platform"/>
            <consortium name="The Broad Institute Genome Sequencing Center for Infectious Disease"/>
            <person name="Wu L."/>
            <person name="Ma J."/>
        </authorList>
    </citation>
    <scope>NUCLEOTIDE SEQUENCE [LARGE SCALE GENOMIC DNA]</scope>
    <source>
        <strain evidence="3">JCM 16021</strain>
    </source>
</reference>
<proteinExistence type="predicted"/>